<accession>A0A1W1B819</accession>
<feature type="region of interest" description="Disordered" evidence="1">
    <location>
        <begin position="1"/>
        <end position="48"/>
    </location>
</feature>
<protein>
    <submittedName>
        <fullName evidence="2">Uncharacterized protein</fullName>
    </submittedName>
</protein>
<organism evidence="2">
    <name type="scientific">Candidatus Protofrankia californiensis</name>
    <dbReference type="NCBI Taxonomy" id="1839754"/>
    <lineage>
        <taxon>Bacteria</taxon>
        <taxon>Bacillati</taxon>
        <taxon>Actinomycetota</taxon>
        <taxon>Actinomycetes</taxon>
        <taxon>Frankiales</taxon>
        <taxon>Frankiaceae</taxon>
        <taxon>Protofrankia</taxon>
    </lineage>
</organism>
<feature type="compositionally biased region" description="Polar residues" evidence="1">
    <location>
        <begin position="34"/>
        <end position="44"/>
    </location>
</feature>
<proteinExistence type="predicted"/>
<reference evidence="2" key="1">
    <citation type="submission" date="2016-08" db="EMBL/GenBank/DDBJ databases">
        <title>Draft genome sequence of Frankia sp. Dg2.</title>
        <authorList>
            <person name="Wibberg D."/>
            <person name="Pawlowski K."/>
            <person name="Kalinowski J."/>
        </authorList>
    </citation>
    <scope>NUCLEOTIDE SEQUENCE</scope>
    <source>
        <strain evidence="2">Dg2</strain>
    </source>
</reference>
<dbReference type="EMBL" id="LT622247">
    <property type="protein sequence ID" value="SCV11737.1"/>
    <property type="molecule type" value="Genomic_DNA"/>
</dbReference>
<gene>
    <name evidence="2" type="ORF">FDG2_6002</name>
</gene>
<name>A0A1W1B819_9ACTN</name>
<evidence type="ECO:0000313" key="2">
    <source>
        <dbReference type="EMBL" id="SCV11737.1"/>
    </source>
</evidence>
<feature type="compositionally biased region" description="Low complexity" evidence="1">
    <location>
        <begin position="7"/>
        <end position="16"/>
    </location>
</feature>
<sequence>MPHQVTRSRSIASSISPRVEAAFQKDQPLAAERGQQQGTGPSRTITEHRIPALKEVGEPHGRAVPGIRTRSWTSSPADINELPTRDADWPKSVRSWSFRVLGVPGGAGLATAGEGPWLHRAAATAQRERSLTPPRLSRRLVAHSSRAKKADAAFRISFARVSSRTSRSSSAIRCASAVEVPGRWPPSISACFTHMRRDSDPTPSRLATTVIAPVRWPDSLRTSKTIRTARSRSSAGYVLGVGTALILPRSRASTRPGAVQSAALARPGIVPGHDRGQVLVDAAVALGRRSVAK</sequence>
<evidence type="ECO:0000256" key="1">
    <source>
        <dbReference type="SAM" id="MobiDB-lite"/>
    </source>
</evidence>
<dbReference type="AlphaFoldDB" id="A0A1W1B819"/>